<dbReference type="InterPro" id="IPR036213">
    <property type="entry name" value="Calpain_III_sf"/>
</dbReference>
<feature type="transmembrane region" description="Helical" evidence="7">
    <location>
        <begin position="514"/>
        <end position="533"/>
    </location>
</feature>
<dbReference type="GO" id="GO:0006508">
    <property type="term" value="P:proteolysis"/>
    <property type="evidence" value="ECO:0007669"/>
    <property type="project" value="UniProtKB-KW"/>
</dbReference>
<evidence type="ECO:0000313" key="9">
    <source>
        <dbReference type="EMBL" id="KAK2964136.1"/>
    </source>
</evidence>
<evidence type="ECO:0000256" key="3">
    <source>
        <dbReference type="ARBA" id="ARBA00022801"/>
    </source>
</evidence>
<feature type="transmembrane region" description="Helical" evidence="7">
    <location>
        <begin position="224"/>
        <end position="243"/>
    </location>
</feature>
<dbReference type="InterPro" id="IPR038765">
    <property type="entry name" value="Papain-like_cys_pep_sf"/>
</dbReference>
<keyword evidence="2 5" id="KW-0645">Protease</keyword>
<comment type="similarity">
    <text evidence="1">Belongs to the peptidase C2 family.</text>
</comment>
<dbReference type="InterPro" id="IPR022682">
    <property type="entry name" value="Calpain_domain_III"/>
</dbReference>
<feature type="active site" evidence="5">
    <location>
        <position position="1502"/>
    </location>
</feature>
<proteinExistence type="inferred from homology"/>
<feature type="transmembrane region" description="Helical" evidence="7">
    <location>
        <begin position="86"/>
        <end position="107"/>
    </location>
</feature>
<dbReference type="Proteomes" id="UP001281761">
    <property type="component" value="Unassembled WGS sequence"/>
</dbReference>
<feature type="region of interest" description="Disordered" evidence="6">
    <location>
        <begin position="936"/>
        <end position="958"/>
    </location>
</feature>
<sequence>MILLVAGIGALIAWGILTSITLSPIRVGISAILLAVTFVLILFAYLRLPIGGFHVTRSVIIPLLLCLALYVSFNMIQLFLSDFDELSVTVFFFFFNALFTIINVFLFSPSPKHTIEKFLSPHLSSIKMNPYSSSLFSKRKKCTSFVLFIVFYAISIVILIIYSVIHTYFTKMFVSVFHSIYLAVNDLLCILFSHAQKSVSPLLISLALVLTRGVLAIFRTKYWLCGHAVMAFFWILVFSYISAKKRVKTQRSKQARLIKTTLDKEKAEQRSTSEIRKSKLARLFVQPEFILGCQVVGFVIETLLVYFLVTLDPIVIPTKGLSENINVRQFDVCVCALWLGATGFMLFYTIRFLLRKGRASAEAVVMGTVTIVLCFSISFYALFVVAFYDALFIFSFITLFAVSVLLAFAFLRMNGYTFCQFKSDSDDAFRNELTFGEQVKRIVTCKATRETYLIWLFLLFAILFLVGYIVTTVNIGTPIVGLVVTEVCIFVTGFAMVCVVYFHSYSLRKSPSVIISLVIAFLAIIVASVLILTDSLTDNPFSSRSTVISHLLIFLIPAVFFGAITIKSYVDEKFHITPSCVVFAVITLACLIVLGIIFFCIKEVLAGIVTFAGTAAVVLITFLVVIYIKSGFHFTKLYIILMTIIAVCAVAAAVLVRWKVASNFLLFSIIILTAFLLVILTALLRLLRFKFDKQADPHFSYSPRFFPVFAFSNASQTVSSLSLSFFFLFISLTCVCAWGIVASIFVKPLAVGMIVSTISLQLVVCILLNGVRSSVDRFSRVAQLLKDENIDEDITDAEDSELGRHYSYWYKTPKQVLSREERNKLALQIINTAKLFIKVESNDAPTEMAVVPNKDPDSTEDPSKQTEPRNEEVREAIPPITPLKVDGVPNPLATPLSSVESTPVSTHLTTPSMNSTRRRFTTIGRGRRTHSVVDRSTLGMSDTSEEVQLEQGDEEDDTDEWIGRDQLKADIAYLRQRLRRIPSVGVPPTESVTGSAESQNEARMEQPDSFDVLPFTAISSYTALSYILINKQKALVSHIADETSFIHSLIFHLRAHARAINDRDEMILKLLFDEKNEGLGEMKKGLIDVLSDKQREALHTYNYRLQAVLREREEKNNEFDKAIEKTLKQEDVKAVNPPDENAESVHQQINSNPLNTPTAEETPTPLQNNNQTPAATKEKATPTTQRSLRTVSMSVVSLLRTSDGITKEQLAVKASFDARLIAQKAIKADTDFVDETFPQKTMIEGPNVDPNKNLPDRGYTVAGFMRFRDIHSERLNSKSTETHSDENVLQLYSPAPHPDNVRQGRLGDCWLISSIATICTKPEWIEKCFSEYNVKKGVYALVLHPQMIQTTVVVDDIIPVMRVEGNNDSKASHLHAPLFADSSNFNESWVSILEKGFAKLYSGYEFLRTNHPHIGMSVLTGGFPERIPFITSRRIGGQLVSTTIPVDELWARLEIYESKQYFIAAGTPGQEEIKGNGLILGHAYSVVKIRQHKDTRLVMLRNPWGKINWTGPFSNSSKKDWTLEMQNKFERADPDKGYFWMNVNDFAVEFDQLYACKIIPNWWTSNPAMIAEWNKTNCISSSAGYFASDAPQFDLLVKEDTAVSIILSQSRLFPTEESKVQKDYLSIGLFILRQVNGNKRIQRATKQLAVEIPSKYTNLQMISLETTLKAGSYTLVPAAAEAMGPTGAPPVNITLKVYSAIPVICEPLEAG</sequence>
<dbReference type="PANTHER" id="PTHR10183:SF379">
    <property type="entry name" value="CALPAIN-5"/>
    <property type="match status" value="1"/>
</dbReference>
<feature type="compositionally biased region" description="Basic and acidic residues" evidence="6">
    <location>
        <begin position="854"/>
        <end position="873"/>
    </location>
</feature>
<dbReference type="SMART" id="SM00230">
    <property type="entry name" value="CysPc"/>
    <property type="match status" value="1"/>
</dbReference>
<evidence type="ECO:0000256" key="1">
    <source>
        <dbReference type="ARBA" id="ARBA00007623"/>
    </source>
</evidence>
<dbReference type="InterPro" id="IPR001300">
    <property type="entry name" value="Peptidase_C2_calpain_cat"/>
</dbReference>
<keyword evidence="7" id="KW-1133">Transmembrane helix</keyword>
<feature type="transmembrane region" description="Helical" evidence="7">
    <location>
        <begin position="545"/>
        <end position="564"/>
    </location>
</feature>
<dbReference type="SUPFAM" id="SSF49758">
    <property type="entry name" value="Calpain large subunit, middle domain (domain III)"/>
    <property type="match status" value="1"/>
</dbReference>
<accession>A0ABQ9YK54</accession>
<evidence type="ECO:0000313" key="10">
    <source>
        <dbReference type="Proteomes" id="UP001281761"/>
    </source>
</evidence>
<feature type="compositionally biased region" description="Acidic residues" evidence="6">
    <location>
        <begin position="943"/>
        <end position="958"/>
    </location>
</feature>
<feature type="transmembrane region" description="Helical" evidence="7">
    <location>
        <begin position="289"/>
        <end position="309"/>
    </location>
</feature>
<evidence type="ECO:0000256" key="4">
    <source>
        <dbReference type="ARBA" id="ARBA00022807"/>
    </source>
</evidence>
<feature type="transmembrane region" description="Helical" evidence="7">
    <location>
        <begin position="391"/>
        <end position="411"/>
    </location>
</feature>
<dbReference type="GO" id="GO:0008233">
    <property type="term" value="F:peptidase activity"/>
    <property type="evidence" value="ECO:0007669"/>
    <property type="project" value="UniProtKB-KW"/>
</dbReference>
<feature type="transmembrane region" description="Helical" evidence="7">
    <location>
        <begin position="28"/>
        <end position="48"/>
    </location>
</feature>
<dbReference type="InterPro" id="IPR000169">
    <property type="entry name" value="Pept_cys_AS"/>
</dbReference>
<evidence type="ECO:0000259" key="8">
    <source>
        <dbReference type="PROSITE" id="PS50203"/>
    </source>
</evidence>
<feature type="transmembrane region" description="Helical" evidence="7">
    <location>
        <begin position="1012"/>
        <end position="1029"/>
    </location>
</feature>
<organism evidence="9 10">
    <name type="scientific">Blattamonas nauphoetae</name>
    <dbReference type="NCBI Taxonomy" id="2049346"/>
    <lineage>
        <taxon>Eukaryota</taxon>
        <taxon>Metamonada</taxon>
        <taxon>Preaxostyla</taxon>
        <taxon>Oxymonadida</taxon>
        <taxon>Blattamonas</taxon>
    </lineage>
</organism>
<dbReference type="Pfam" id="PF00648">
    <property type="entry name" value="Peptidase_C2"/>
    <property type="match status" value="1"/>
</dbReference>
<feature type="transmembrane region" description="Helical" evidence="7">
    <location>
        <begin position="479"/>
        <end position="502"/>
    </location>
</feature>
<name>A0ABQ9YK54_9EUKA</name>
<gene>
    <name evidence="9" type="ORF">BLNAU_667</name>
</gene>
<feature type="transmembrane region" description="Helical" evidence="7">
    <location>
        <begin position="145"/>
        <end position="166"/>
    </location>
</feature>
<feature type="compositionally biased region" description="Polar residues" evidence="6">
    <location>
        <begin position="1144"/>
        <end position="1171"/>
    </location>
</feature>
<feature type="region of interest" description="Disordered" evidence="6">
    <location>
        <begin position="985"/>
        <end position="1006"/>
    </location>
</feature>
<feature type="transmembrane region" description="Helical" evidence="7">
    <location>
        <begin position="576"/>
        <end position="599"/>
    </location>
</feature>
<dbReference type="PROSITE" id="PS00139">
    <property type="entry name" value="THIOL_PROTEASE_CYS"/>
    <property type="match status" value="1"/>
</dbReference>
<dbReference type="EMBL" id="JARBJD010000003">
    <property type="protein sequence ID" value="KAK2964136.1"/>
    <property type="molecule type" value="Genomic_DNA"/>
</dbReference>
<feature type="transmembrane region" description="Helical" evidence="7">
    <location>
        <begin position="664"/>
        <end position="684"/>
    </location>
</feature>
<feature type="region of interest" description="Disordered" evidence="6">
    <location>
        <begin position="895"/>
        <end position="914"/>
    </location>
</feature>
<dbReference type="Pfam" id="PF01067">
    <property type="entry name" value="Calpain_III"/>
    <property type="match status" value="1"/>
</dbReference>
<dbReference type="PROSITE" id="PS50203">
    <property type="entry name" value="CALPAIN_CAT"/>
    <property type="match status" value="1"/>
</dbReference>
<feature type="transmembrane region" description="Helical" evidence="7">
    <location>
        <begin position="60"/>
        <end position="80"/>
    </location>
</feature>
<keyword evidence="4 5" id="KW-0788">Thiol protease</keyword>
<feature type="transmembrane region" description="Helical" evidence="7">
    <location>
        <begin position="172"/>
        <end position="192"/>
    </location>
</feature>
<feature type="domain" description="Calpain catalytic" evidence="8">
    <location>
        <begin position="1231"/>
        <end position="1559"/>
    </location>
</feature>
<keyword evidence="7" id="KW-0472">Membrane</keyword>
<feature type="region of interest" description="Disordered" evidence="6">
    <location>
        <begin position="848"/>
        <end position="873"/>
    </location>
</feature>
<feature type="transmembrane region" description="Helical" evidence="7">
    <location>
        <begin position="751"/>
        <end position="771"/>
    </location>
</feature>
<protein>
    <submittedName>
        <fullName evidence="9">Calpain-type cysteine protease</fullName>
        <ecNumber evidence="9">3.4.22.-</ecNumber>
    </submittedName>
</protein>
<feature type="transmembrane region" description="Helical" evidence="7">
    <location>
        <begin position="199"/>
        <end position="218"/>
    </location>
</feature>
<feature type="region of interest" description="Disordered" evidence="6">
    <location>
        <begin position="1129"/>
        <end position="1187"/>
    </location>
</feature>
<feature type="active site" evidence="5">
    <location>
        <position position="1482"/>
    </location>
</feature>
<dbReference type="SUPFAM" id="SSF54001">
    <property type="entry name" value="Cysteine proteinases"/>
    <property type="match status" value="1"/>
</dbReference>
<comment type="caution">
    <text evidence="9">The sequence shown here is derived from an EMBL/GenBank/DDBJ whole genome shotgun (WGS) entry which is preliminary data.</text>
</comment>
<reference evidence="9 10" key="1">
    <citation type="journal article" date="2022" name="bioRxiv">
        <title>Genomics of Preaxostyla Flagellates Illuminates Evolutionary Transitions and the Path Towards Mitochondrial Loss.</title>
        <authorList>
            <person name="Novak L.V.F."/>
            <person name="Treitli S.C."/>
            <person name="Pyrih J."/>
            <person name="Halakuc P."/>
            <person name="Pipaliya S.V."/>
            <person name="Vacek V."/>
            <person name="Brzon O."/>
            <person name="Soukal P."/>
            <person name="Eme L."/>
            <person name="Dacks J.B."/>
            <person name="Karnkowska A."/>
            <person name="Elias M."/>
            <person name="Hampl V."/>
        </authorList>
    </citation>
    <scope>NUCLEOTIDE SEQUENCE [LARGE SCALE GENOMIC DNA]</scope>
    <source>
        <strain evidence="9">NAU3</strain>
        <tissue evidence="9">Gut</tissue>
    </source>
</reference>
<feature type="transmembrane region" description="Helical" evidence="7">
    <location>
        <begin position="363"/>
        <end position="385"/>
    </location>
</feature>
<feature type="compositionally biased region" description="Polar residues" evidence="6">
    <location>
        <begin position="990"/>
        <end position="999"/>
    </location>
</feature>
<feature type="transmembrane region" description="Helical" evidence="7">
    <location>
        <begin position="637"/>
        <end position="658"/>
    </location>
</feature>
<evidence type="ECO:0000256" key="6">
    <source>
        <dbReference type="SAM" id="MobiDB-lite"/>
    </source>
</evidence>
<evidence type="ECO:0000256" key="7">
    <source>
        <dbReference type="SAM" id="Phobius"/>
    </source>
</evidence>
<keyword evidence="3 5" id="KW-0378">Hydrolase</keyword>
<evidence type="ECO:0000256" key="2">
    <source>
        <dbReference type="ARBA" id="ARBA00022670"/>
    </source>
</evidence>
<feature type="transmembrane region" description="Helical" evidence="7">
    <location>
        <begin position="605"/>
        <end position="628"/>
    </location>
</feature>
<dbReference type="PANTHER" id="PTHR10183">
    <property type="entry name" value="CALPAIN"/>
    <property type="match status" value="1"/>
</dbReference>
<dbReference type="EC" id="3.4.22.-" evidence="9"/>
<keyword evidence="7" id="KW-0812">Transmembrane</keyword>
<feature type="transmembrane region" description="Helical" evidence="7">
    <location>
        <begin position="725"/>
        <end position="745"/>
    </location>
</feature>
<dbReference type="Gene3D" id="3.90.70.10">
    <property type="entry name" value="Cysteine proteinases"/>
    <property type="match status" value="1"/>
</dbReference>
<feature type="transmembrane region" description="Helical" evidence="7">
    <location>
        <begin position="329"/>
        <end position="351"/>
    </location>
</feature>
<feature type="transmembrane region" description="Helical" evidence="7">
    <location>
        <begin position="452"/>
        <end position="473"/>
    </location>
</feature>
<dbReference type="Gene3D" id="2.60.120.380">
    <property type="match status" value="1"/>
</dbReference>
<evidence type="ECO:0000256" key="5">
    <source>
        <dbReference type="PROSITE-ProRule" id="PRU00239"/>
    </source>
</evidence>
<feature type="active site" evidence="5">
    <location>
        <position position="1309"/>
    </location>
</feature>
<keyword evidence="10" id="KW-1185">Reference proteome</keyword>
<dbReference type="InterPro" id="IPR022684">
    <property type="entry name" value="Calpain_cysteine_protease"/>
</dbReference>